<protein>
    <submittedName>
        <fullName evidence="1">DUF3892 domain-containing protein</fullName>
    </submittedName>
</protein>
<dbReference type="InterPro" id="IPR024997">
    <property type="entry name" value="DUF3892"/>
</dbReference>
<name>A0ABV1K5C1_9PSEU</name>
<organism evidence="1 2">
    <name type="scientific">Pseudonocardia nematodicida</name>
    <dbReference type="NCBI Taxonomy" id="1206997"/>
    <lineage>
        <taxon>Bacteria</taxon>
        <taxon>Bacillati</taxon>
        <taxon>Actinomycetota</taxon>
        <taxon>Actinomycetes</taxon>
        <taxon>Pseudonocardiales</taxon>
        <taxon>Pseudonocardiaceae</taxon>
        <taxon>Pseudonocardia</taxon>
    </lineage>
</organism>
<dbReference type="EMBL" id="JBEDNQ010000001">
    <property type="protein sequence ID" value="MEQ3549660.1"/>
    <property type="molecule type" value="Genomic_DNA"/>
</dbReference>
<evidence type="ECO:0000313" key="2">
    <source>
        <dbReference type="Proteomes" id="UP001494902"/>
    </source>
</evidence>
<dbReference type="Proteomes" id="UP001494902">
    <property type="component" value="Unassembled WGS sequence"/>
</dbReference>
<reference evidence="1 2" key="1">
    <citation type="submission" date="2024-03" db="EMBL/GenBank/DDBJ databases">
        <title>Draft genome sequence of Pseudonocardia nematodicida JCM 31783.</title>
        <authorList>
            <person name="Butdee W."/>
            <person name="Duangmal K."/>
        </authorList>
    </citation>
    <scope>NUCLEOTIDE SEQUENCE [LARGE SCALE GENOMIC DNA]</scope>
    <source>
        <strain evidence="1 2">JCM 31783</strain>
    </source>
</reference>
<keyword evidence="2" id="KW-1185">Reference proteome</keyword>
<sequence>MSERSHGNFDRAVEISSDLLTVLTRLQLPPSLLSTFELPVSLPSTIAGGSELFTLTVDAQIALTIESAYTSLHPDYGRLPGTKIERLADGYRVQTRTGKKTLPYTRPAYPGKLTFRIGFDALLVAGSISIPALGVTEPLSDAIDRVLGAGLGKELVTFGVEGLLWLDGDLLAAPRTVRIDPDLPPTGGNLAHDVPVALIGTTGIGAAVVDASVVDSNLFFLALIDLAEGIAQMVGASPAQVATLDRFLREQLVGALEGALSSAGPALLAGLGGGPGSGTDPGEFMLYRPTTAVLVSGEAPQQVDVAATGNGFVLLMNDVENPDSDPALIDDSKVESQDPAQMVASSLLSRTGAMAVTVGNAALLSMVAESVEKSLGAGPGSLSGPPGAGLSSATLPYSDGTAVPTISGVRQSTGQEIQIAVAVDTAPIGGAVEVRSYLELGITFAGSLGRKGSDNVLVITPRFRRFTRSRTTAKWWAFVVAAVAAPAVAPLLGAVPVVGAIFPVVAPTLHLLTGVGAVLAVRAIVDGVADAATTAAAAAVTADAQTSGLIQKVVPLSASAALTSDSRDDDAVTTSGVTTLPSSTTDHGEALRSRPDLVVLVGFRAIDDDDSDVTAPVGVVTCRVPDPSGSPDRRIDALEIRLANDVHTRLDLDSAIELVENGHLVLLIESAGPPGRNKLVVRRSRSGTPYLTTNPNSTTLDNLGEVPVCHDQT</sequence>
<accession>A0ABV1K5C1</accession>
<dbReference type="RefSeq" id="WP_349296728.1">
    <property type="nucleotide sequence ID" value="NZ_JBEDNQ010000001.1"/>
</dbReference>
<gene>
    <name evidence="1" type="ORF">WIS52_04165</name>
</gene>
<comment type="caution">
    <text evidence="1">The sequence shown here is derived from an EMBL/GenBank/DDBJ whole genome shotgun (WGS) entry which is preliminary data.</text>
</comment>
<proteinExistence type="predicted"/>
<dbReference type="Pfam" id="PF13031">
    <property type="entry name" value="DUF3892"/>
    <property type="match status" value="1"/>
</dbReference>
<evidence type="ECO:0000313" key="1">
    <source>
        <dbReference type="EMBL" id="MEQ3549660.1"/>
    </source>
</evidence>